<feature type="compositionally biased region" description="Pro residues" evidence="1">
    <location>
        <begin position="34"/>
        <end position="43"/>
    </location>
</feature>
<organism evidence="2 3">
    <name type="scientific">Euroglyphus maynei</name>
    <name type="common">Mayne's house dust mite</name>
    <dbReference type="NCBI Taxonomy" id="6958"/>
    <lineage>
        <taxon>Eukaryota</taxon>
        <taxon>Metazoa</taxon>
        <taxon>Ecdysozoa</taxon>
        <taxon>Arthropoda</taxon>
        <taxon>Chelicerata</taxon>
        <taxon>Arachnida</taxon>
        <taxon>Acari</taxon>
        <taxon>Acariformes</taxon>
        <taxon>Sarcoptiformes</taxon>
        <taxon>Astigmata</taxon>
        <taxon>Psoroptidia</taxon>
        <taxon>Analgoidea</taxon>
        <taxon>Pyroglyphidae</taxon>
        <taxon>Pyroglyphinae</taxon>
        <taxon>Euroglyphus</taxon>
    </lineage>
</organism>
<feature type="compositionally biased region" description="Polar residues" evidence="1">
    <location>
        <begin position="323"/>
        <end position="339"/>
    </location>
</feature>
<evidence type="ECO:0000256" key="1">
    <source>
        <dbReference type="SAM" id="MobiDB-lite"/>
    </source>
</evidence>
<comment type="caution">
    <text evidence="2">The sequence shown here is derived from an EMBL/GenBank/DDBJ whole genome shotgun (WGS) entry which is preliminary data.</text>
</comment>
<dbReference type="EMBL" id="MUJZ01063951">
    <property type="protein sequence ID" value="OTF70794.1"/>
    <property type="molecule type" value="Genomic_DNA"/>
</dbReference>
<evidence type="ECO:0000313" key="3">
    <source>
        <dbReference type="Proteomes" id="UP000194236"/>
    </source>
</evidence>
<feature type="compositionally biased region" description="Polar residues" evidence="1">
    <location>
        <begin position="171"/>
        <end position="183"/>
    </location>
</feature>
<keyword evidence="3" id="KW-1185">Reference proteome</keyword>
<feature type="compositionally biased region" description="Low complexity" evidence="1">
    <location>
        <begin position="50"/>
        <end position="63"/>
    </location>
</feature>
<gene>
    <name evidence="2" type="ORF">BLA29_004030</name>
</gene>
<evidence type="ECO:0000313" key="2">
    <source>
        <dbReference type="EMBL" id="OTF70794.1"/>
    </source>
</evidence>
<name>A0A1Y3ASH6_EURMA</name>
<proteinExistence type="predicted"/>
<feature type="compositionally biased region" description="Low complexity" evidence="1">
    <location>
        <begin position="15"/>
        <end position="26"/>
    </location>
</feature>
<feature type="region of interest" description="Disordered" evidence="1">
    <location>
        <begin position="165"/>
        <end position="184"/>
    </location>
</feature>
<accession>A0A1Y3ASH6</accession>
<sequence length="357" mass="40665">MVQNGPQSKAPYEYNGNNNNNNNNNNVEYVQQQMPPPPTPPPMGNMIHISPSSSQQGSQPQPQTYRKHVNFESDYYGPGSFNEVPSIFNKPNIYHGYELSHQQQQQQQMPQQNGYPQEQEHYHSNKIHDVHVKPLYGKDATKKLRELGINENEFYGTVNKILQKSRPMDNKPNNHFKTSSSRMPSLLPSYLPKVNLYRAPPKNRQRHFNKGMNKNHYFHNNMIAEDFEMKFLKDELPQGASYNPRDVGLDESVLAQIHLLDSGIGGYRFPGPISNSQPTHHHRSLFRKPSVPYKKSNVAAATNNGNGPHAMNSIIMPFIHPSPNAQQHNSNRSPYSTSSITRNKGFYPVYGYRGVSG</sequence>
<dbReference type="AlphaFoldDB" id="A0A1Y3ASH6"/>
<dbReference type="Proteomes" id="UP000194236">
    <property type="component" value="Unassembled WGS sequence"/>
</dbReference>
<dbReference type="OrthoDB" id="6516590at2759"/>
<feature type="region of interest" description="Disordered" evidence="1">
    <location>
        <begin position="1"/>
        <end position="64"/>
    </location>
</feature>
<reference evidence="2 3" key="1">
    <citation type="submission" date="2017-03" db="EMBL/GenBank/DDBJ databases">
        <title>Genome Survey of Euroglyphus maynei.</title>
        <authorList>
            <person name="Arlian L.G."/>
            <person name="Morgan M.S."/>
            <person name="Rider S.D."/>
        </authorList>
    </citation>
    <scope>NUCLEOTIDE SEQUENCE [LARGE SCALE GENOMIC DNA]</scope>
    <source>
        <strain evidence="2">Arlian Lab</strain>
        <tissue evidence="2">Whole body</tissue>
    </source>
</reference>
<feature type="region of interest" description="Disordered" evidence="1">
    <location>
        <begin position="298"/>
        <end position="339"/>
    </location>
</feature>
<protein>
    <submittedName>
        <fullName evidence="2">Uncharacterized protein</fullName>
    </submittedName>
</protein>